<dbReference type="GO" id="GO:0003735">
    <property type="term" value="F:structural constituent of ribosome"/>
    <property type="evidence" value="ECO:0007669"/>
    <property type="project" value="InterPro"/>
</dbReference>
<organism evidence="6 7">
    <name type="scientific">Candidatus Spechtbacteria bacterium RIFCSPHIGHO2_01_FULL_43_30</name>
    <dbReference type="NCBI Taxonomy" id="1802158"/>
    <lineage>
        <taxon>Bacteria</taxon>
        <taxon>Candidatus Spechtiibacteriota</taxon>
    </lineage>
</organism>
<dbReference type="PANTHER" id="PTHR12534:SF0">
    <property type="entry name" value="SMALL RIBOSOMAL SUBUNIT PROTEIN US2M"/>
    <property type="match status" value="1"/>
</dbReference>
<proteinExistence type="inferred from homology"/>
<evidence type="ECO:0000256" key="4">
    <source>
        <dbReference type="ARBA" id="ARBA00035256"/>
    </source>
</evidence>
<dbReference type="Gene3D" id="3.40.50.10490">
    <property type="entry name" value="Glucose-6-phosphate isomerase like protein, domain 1"/>
    <property type="match status" value="1"/>
</dbReference>
<protein>
    <recommendedName>
        <fullName evidence="4 5">Small ribosomal subunit protein uS2</fullName>
    </recommendedName>
</protein>
<keyword evidence="2 5" id="KW-0689">Ribosomal protein</keyword>
<dbReference type="InterPro" id="IPR005706">
    <property type="entry name" value="Ribosomal_uS2_bac/mit/plastid"/>
</dbReference>
<dbReference type="InterPro" id="IPR023591">
    <property type="entry name" value="Ribosomal_uS2_flav_dom_sf"/>
</dbReference>
<dbReference type="HAMAP" id="MF_00291_B">
    <property type="entry name" value="Ribosomal_uS2_B"/>
    <property type="match status" value="1"/>
</dbReference>
<dbReference type="CDD" id="cd01425">
    <property type="entry name" value="RPS2"/>
    <property type="match status" value="1"/>
</dbReference>
<name>A0A1G2H6G2_9BACT</name>
<evidence type="ECO:0000256" key="1">
    <source>
        <dbReference type="ARBA" id="ARBA00006242"/>
    </source>
</evidence>
<dbReference type="Pfam" id="PF00318">
    <property type="entry name" value="Ribosomal_S2"/>
    <property type="match status" value="1"/>
</dbReference>
<evidence type="ECO:0000256" key="3">
    <source>
        <dbReference type="ARBA" id="ARBA00023274"/>
    </source>
</evidence>
<dbReference type="SUPFAM" id="SSF52313">
    <property type="entry name" value="Ribosomal protein S2"/>
    <property type="match status" value="1"/>
</dbReference>
<accession>A0A1G2H6G2</accession>
<sequence length="215" mass="24571">MVRNAVHFGHKKTRQHPKMSAYIFGVRNTVSIIDLEKTQEKLRVALEFLKKTKDDGKVILFVDTVPSTAGETRKIAEEIGMPYVAERWSGGTITNWKTITTRIEHLKDLEMSRSSEDWEKYTKKERKNIGDEIIKLNKSWGGIKNMNNLPDVVFVVNMKEDELAVKEARMRNIKVVAIADTNVDPELADYPIPANDDALSSVKYILNRVKEALLK</sequence>
<dbReference type="Gene3D" id="1.10.287.610">
    <property type="entry name" value="Helix hairpin bin"/>
    <property type="match status" value="1"/>
</dbReference>
<comment type="caution">
    <text evidence="6">The sequence shown here is derived from an EMBL/GenBank/DDBJ whole genome shotgun (WGS) entry which is preliminary data.</text>
</comment>
<dbReference type="PANTHER" id="PTHR12534">
    <property type="entry name" value="30S RIBOSOMAL PROTEIN S2 PROKARYOTIC AND ORGANELLAR"/>
    <property type="match status" value="1"/>
</dbReference>
<evidence type="ECO:0000313" key="7">
    <source>
        <dbReference type="Proteomes" id="UP000177932"/>
    </source>
</evidence>
<dbReference type="PRINTS" id="PR00395">
    <property type="entry name" value="RIBOSOMALS2"/>
</dbReference>
<dbReference type="Proteomes" id="UP000177932">
    <property type="component" value="Unassembled WGS sequence"/>
</dbReference>
<reference evidence="6 7" key="1">
    <citation type="journal article" date="2016" name="Nat. Commun.">
        <title>Thousands of microbial genomes shed light on interconnected biogeochemical processes in an aquifer system.</title>
        <authorList>
            <person name="Anantharaman K."/>
            <person name="Brown C.T."/>
            <person name="Hug L.A."/>
            <person name="Sharon I."/>
            <person name="Castelle C.J."/>
            <person name="Probst A.J."/>
            <person name="Thomas B.C."/>
            <person name="Singh A."/>
            <person name="Wilkins M.J."/>
            <person name="Karaoz U."/>
            <person name="Brodie E.L."/>
            <person name="Williams K.H."/>
            <person name="Hubbard S.S."/>
            <person name="Banfield J.F."/>
        </authorList>
    </citation>
    <scope>NUCLEOTIDE SEQUENCE [LARGE SCALE GENOMIC DNA]</scope>
</reference>
<dbReference type="EMBL" id="MHOD01000015">
    <property type="protein sequence ID" value="OGZ58054.1"/>
    <property type="molecule type" value="Genomic_DNA"/>
</dbReference>
<dbReference type="STRING" id="1802158.A2827_01415"/>
<dbReference type="GO" id="GO:0022627">
    <property type="term" value="C:cytosolic small ribosomal subunit"/>
    <property type="evidence" value="ECO:0007669"/>
    <property type="project" value="TreeGrafter"/>
</dbReference>
<evidence type="ECO:0000256" key="2">
    <source>
        <dbReference type="ARBA" id="ARBA00022980"/>
    </source>
</evidence>
<dbReference type="InterPro" id="IPR001865">
    <property type="entry name" value="Ribosomal_uS2"/>
</dbReference>
<evidence type="ECO:0000256" key="5">
    <source>
        <dbReference type="HAMAP-Rule" id="MF_00291"/>
    </source>
</evidence>
<gene>
    <name evidence="5" type="primary">rpsB</name>
    <name evidence="6" type="ORF">A2827_01415</name>
</gene>
<comment type="similarity">
    <text evidence="1 5">Belongs to the universal ribosomal protein uS2 family.</text>
</comment>
<keyword evidence="3 5" id="KW-0687">Ribonucleoprotein</keyword>
<dbReference type="GO" id="GO:0006412">
    <property type="term" value="P:translation"/>
    <property type="evidence" value="ECO:0007669"/>
    <property type="project" value="UniProtKB-UniRule"/>
</dbReference>
<dbReference type="AlphaFoldDB" id="A0A1G2H6G2"/>
<dbReference type="NCBIfam" id="TIGR01011">
    <property type="entry name" value="rpsB_bact"/>
    <property type="match status" value="1"/>
</dbReference>
<evidence type="ECO:0000313" key="6">
    <source>
        <dbReference type="EMBL" id="OGZ58054.1"/>
    </source>
</evidence>